<gene>
    <name evidence="1" type="ORF">O181_065602</name>
</gene>
<reference evidence="1" key="1">
    <citation type="submission" date="2021-03" db="EMBL/GenBank/DDBJ databases">
        <title>Draft genome sequence of rust myrtle Austropuccinia psidii MF-1, a brazilian biotype.</title>
        <authorList>
            <person name="Quecine M.C."/>
            <person name="Pachon D.M.R."/>
            <person name="Bonatelli M.L."/>
            <person name="Correr F.H."/>
            <person name="Franceschini L.M."/>
            <person name="Leite T.F."/>
            <person name="Margarido G.R.A."/>
            <person name="Almeida C.A."/>
            <person name="Ferrarezi J.A."/>
            <person name="Labate C.A."/>
        </authorList>
    </citation>
    <scope>NUCLEOTIDE SEQUENCE</scope>
    <source>
        <strain evidence="1">MF-1</strain>
    </source>
</reference>
<evidence type="ECO:0000313" key="2">
    <source>
        <dbReference type="Proteomes" id="UP000765509"/>
    </source>
</evidence>
<dbReference type="AlphaFoldDB" id="A0A9Q3EXQ0"/>
<keyword evidence="2" id="KW-1185">Reference proteome</keyword>
<name>A0A9Q3EXQ0_9BASI</name>
<sequence length="258" mass="29991">MDDEIRENSDNDQDPKEEFLVDYQQETQLKIQEIQLKAELTQDTANKKLCKQTQDAQTLLVTPTKGMEYIHGTATKITFYIDNDQHPLIIDSDEHFSIVSGEYLYKHLTNQKNQLLTSKKNNFKSETGKMTSIGTIIKEITIPHWKGNIRLNSEFLVLEDAHIQAFLMGEDYQSMHGIDIYNIKNKEKESSLEICQFSEQDPLEELLKELKEVKFSSNLTIKQKFSLLKNFRKNRPAFSIGEEPLSKIRCHDIEIGCW</sequence>
<dbReference type="Proteomes" id="UP000765509">
    <property type="component" value="Unassembled WGS sequence"/>
</dbReference>
<organism evidence="1 2">
    <name type="scientific">Austropuccinia psidii MF-1</name>
    <dbReference type="NCBI Taxonomy" id="1389203"/>
    <lineage>
        <taxon>Eukaryota</taxon>
        <taxon>Fungi</taxon>
        <taxon>Dikarya</taxon>
        <taxon>Basidiomycota</taxon>
        <taxon>Pucciniomycotina</taxon>
        <taxon>Pucciniomycetes</taxon>
        <taxon>Pucciniales</taxon>
        <taxon>Sphaerophragmiaceae</taxon>
        <taxon>Austropuccinia</taxon>
    </lineage>
</organism>
<dbReference type="EMBL" id="AVOT02032175">
    <property type="protein sequence ID" value="MBW0525887.1"/>
    <property type="molecule type" value="Genomic_DNA"/>
</dbReference>
<evidence type="ECO:0000313" key="1">
    <source>
        <dbReference type="EMBL" id="MBW0525887.1"/>
    </source>
</evidence>
<accession>A0A9Q3EXQ0</accession>
<proteinExistence type="predicted"/>
<comment type="caution">
    <text evidence="1">The sequence shown here is derived from an EMBL/GenBank/DDBJ whole genome shotgun (WGS) entry which is preliminary data.</text>
</comment>
<protein>
    <submittedName>
        <fullName evidence="1">Uncharacterized protein</fullName>
    </submittedName>
</protein>